<sequence>MVLSFNLSPSREASDAFSLFHSASKFGCPSSIVTDRFPAYNIPTKTIFPNSKHIKVSSFNDDISNNVIEAFNDTFKDWYKRKRGFKSFDSTNAFISMFIFHYNFLRPHYSLNNLSPAEVAGISYNDVDKRNWLLSVFV</sequence>
<dbReference type="eggNOG" id="COG3316">
    <property type="taxonomic scope" value="Bacteria"/>
</dbReference>
<proteinExistence type="predicted"/>
<dbReference type="Gene3D" id="3.30.420.10">
    <property type="entry name" value="Ribonuclease H-like superfamily/Ribonuclease H"/>
    <property type="match status" value="1"/>
</dbReference>
<dbReference type="PROSITE" id="PS50994">
    <property type="entry name" value="INTEGRASE"/>
    <property type="match status" value="1"/>
</dbReference>
<dbReference type="Proteomes" id="UP000007652">
    <property type="component" value="Unassembled WGS sequence"/>
</dbReference>
<feature type="domain" description="Integrase catalytic" evidence="1">
    <location>
        <begin position="1"/>
        <end position="124"/>
    </location>
</feature>
<dbReference type="EMBL" id="CAKP01000072">
    <property type="protein sequence ID" value="CCJ33486.1"/>
    <property type="molecule type" value="Genomic_DNA"/>
</dbReference>
<protein>
    <recommendedName>
        <fullName evidence="1">Integrase catalytic domain-containing protein</fullName>
    </recommendedName>
</protein>
<dbReference type="STRING" id="857293.CAAU_1402"/>
<organism evidence="2 3">
    <name type="scientific">Caloramator australicus RC3</name>
    <dbReference type="NCBI Taxonomy" id="857293"/>
    <lineage>
        <taxon>Bacteria</taxon>
        <taxon>Bacillati</taxon>
        <taxon>Bacillota</taxon>
        <taxon>Clostridia</taxon>
        <taxon>Eubacteriales</taxon>
        <taxon>Clostridiaceae</taxon>
        <taxon>Caloramator</taxon>
    </lineage>
</organism>
<dbReference type="GO" id="GO:0015074">
    <property type="term" value="P:DNA integration"/>
    <property type="evidence" value="ECO:0007669"/>
    <property type="project" value="InterPro"/>
</dbReference>
<dbReference type="InterPro" id="IPR012337">
    <property type="entry name" value="RNaseH-like_sf"/>
</dbReference>
<name>I7J554_9CLOT</name>
<dbReference type="GO" id="GO:0003676">
    <property type="term" value="F:nucleic acid binding"/>
    <property type="evidence" value="ECO:0007669"/>
    <property type="project" value="InterPro"/>
</dbReference>
<dbReference type="InterPro" id="IPR036397">
    <property type="entry name" value="RNaseH_sf"/>
</dbReference>
<evidence type="ECO:0000313" key="3">
    <source>
        <dbReference type="Proteomes" id="UP000007652"/>
    </source>
</evidence>
<accession>I7J554</accession>
<dbReference type="SUPFAM" id="SSF53098">
    <property type="entry name" value="Ribonuclease H-like"/>
    <property type="match status" value="1"/>
</dbReference>
<evidence type="ECO:0000313" key="2">
    <source>
        <dbReference type="EMBL" id="CCJ33486.1"/>
    </source>
</evidence>
<evidence type="ECO:0000259" key="1">
    <source>
        <dbReference type="PROSITE" id="PS50994"/>
    </source>
</evidence>
<gene>
    <name evidence="2" type="ORF">CAAU_1402</name>
</gene>
<reference evidence="2 3" key="1">
    <citation type="journal article" date="2011" name="J. Bacteriol.">
        <title>Draft genome sequence of Caloramator australicus strain RC3T, a thermoanaerobe from the Great Artesian Basin of Australia.</title>
        <authorList>
            <person name="Ogg C.D."/>
            <person name="Patel B.K.C."/>
        </authorList>
    </citation>
    <scope>NUCLEOTIDE SEQUENCE [LARGE SCALE GENOMIC DNA]</scope>
    <source>
        <strain evidence="2 3">RC3</strain>
    </source>
</reference>
<dbReference type="InterPro" id="IPR001584">
    <property type="entry name" value="Integrase_cat-core"/>
</dbReference>
<comment type="caution">
    <text evidence="2">The sequence shown here is derived from an EMBL/GenBank/DDBJ whole genome shotgun (WGS) entry which is preliminary data.</text>
</comment>
<keyword evidence="3" id="KW-1185">Reference proteome</keyword>
<dbReference type="AlphaFoldDB" id="I7J554"/>
<dbReference type="Pfam" id="PF13683">
    <property type="entry name" value="rve_3"/>
    <property type="match status" value="1"/>
</dbReference>